<dbReference type="Proteomes" id="UP000821865">
    <property type="component" value="Chromosome 2"/>
</dbReference>
<dbReference type="EMBL" id="CM023471">
    <property type="protein sequence ID" value="KAH7965728.1"/>
    <property type="molecule type" value="Genomic_DNA"/>
</dbReference>
<proteinExistence type="predicted"/>
<accession>A0ACB8DCJ3</accession>
<organism evidence="1 2">
    <name type="scientific">Dermacentor silvarum</name>
    <name type="common">Tick</name>
    <dbReference type="NCBI Taxonomy" id="543639"/>
    <lineage>
        <taxon>Eukaryota</taxon>
        <taxon>Metazoa</taxon>
        <taxon>Ecdysozoa</taxon>
        <taxon>Arthropoda</taxon>
        <taxon>Chelicerata</taxon>
        <taxon>Arachnida</taxon>
        <taxon>Acari</taxon>
        <taxon>Parasitiformes</taxon>
        <taxon>Ixodida</taxon>
        <taxon>Ixodoidea</taxon>
        <taxon>Ixodidae</taxon>
        <taxon>Rhipicephalinae</taxon>
        <taxon>Dermacentor</taxon>
    </lineage>
</organism>
<evidence type="ECO:0000313" key="2">
    <source>
        <dbReference type="Proteomes" id="UP000821865"/>
    </source>
</evidence>
<reference evidence="1" key="1">
    <citation type="submission" date="2020-05" db="EMBL/GenBank/DDBJ databases">
        <title>Large-scale comparative analyses of tick genomes elucidate their genetic diversity and vector capacities.</title>
        <authorList>
            <person name="Jia N."/>
            <person name="Wang J."/>
            <person name="Shi W."/>
            <person name="Du L."/>
            <person name="Sun Y."/>
            <person name="Zhan W."/>
            <person name="Jiang J."/>
            <person name="Wang Q."/>
            <person name="Zhang B."/>
            <person name="Ji P."/>
            <person name="Sakyi L.B."/>
            <person name="Cui X."/>
            <person name="Yuan T."/>
            <person name="Jiang B."/>
            <person name="Yang W."/>
            <person name="Lam T.T.-Y."/>
            <person name="Chang Q."/>
            <person name="Ding S."/>
            <person name="Wang X."/>
            <person name="Zhu J."/>
            <person name="Ruan X."/>
            <person name="Zhao L."/>
            <person name="Wei J."/>
            <person name="Que T."/>
            <person name="Du C."/>
            <person name="Cheng J."/>
            <person name="Dai P."/>
            <person name="Han X."/>
            <person name="Huang E."/>
            <person name="Gao Y."/>
            <person name="Liu J."/>
            <person name="Shao H."/>
            <person name="Ye R."/>
            <person name="Li L."/>
            <person name="Wei W."/>
            <person name="Wang X."/>
            <person name="Wang C."/>
            <person name="Yang T."/>
            <person name="Huo Q."/>
            <person name="Li W."/>
            <person name="Guo W."/>
            <person name="Chen H."/>
            <person name="Zhou L."/>
            <person name="Ni X."/>
            <person name="Tian J."/>
            <person name="Zhou Y."/>
            <person name="Sheng Y."/>
            <person name="Liu T."/>
            <person name="Pan Y."/>
            <person name="Xia L."/>
            <person name="Li J."/>
            <person name="Zhao F."/>
            <person name="Cao W."/>
        </authorList>
    </citation>
    <scope>NUCLEOTIDE SEQUENCE</scope>
    <source>
        <strain evidence="1">Dsil-2018</strain>
    </source>
</reference>
<comment type="caution">
    <text evidence="1">The sequence shown here is derived from an EMBL/GenBank/DDBJ whole genome shotgun (WGS) entry which is preliminary data.</text>
</comment>
<sequence>MDSHLLHLWKAKVGLEQRWQRQRWNTTLRRRLNQLKKEIETHAAALAKIRNSTHQTQIMTKLKHASQASPQELLQTLRELHFPAYPPGDQPDYTWSCTKVALSLSPSTSTARLLNLGTQNSFDELAEATLTAQFTRLSGTAIGRTLLCQLGIAPITHSTENMHPEHDGKRRAARADALYKQYGDSYEVAYVDVATLIITDSCETAEKAAIALALISISSTKILFDSKSTLSNFDKGLLSGTTARLLRFWHPTCPVTLIWTPTHAGFPGKEVVHSLARGLTFRAGVGPPLPALERLLTFRDILTHYRDTRPLYAQPAVSLILTQASHWRRLQTRTPPYPILLHARYPDQFLSSCKLCGKPGDFLHVLLTCPTFPHAPSQTTVESYWETLLASSTATDQRLIIAAAMKRIALQGLSIGL</sequence>
<name>A0ACB8DCJ3_DERSI</name>
<evidence type="ECO:0000313" key="1">
    <source>
        <dbReference type="EMBL" id="KAH7965728.1"/>
    </source>
</evidence>
<gene>
    <name evidence="1" type="ORF">HPB49_010129</name>
</gene>
<keyword evidence="2" id="KW-1185">Reference proteome</keyword>
<protein>
    <submittedName>
        <fullName evidence="1">Uncharacterized protein</fullName>
    </submittedName>
</protein>